<dbReference type="PANTHER" id="PTHR21600">
    <property type="entry name" value="MITOCHONDRIAL RNA PSEUDOURIDINE SYNTHASE"/>
    <property type="match status" value="1"/>
</dbReference>
<gene>
    <name evidence="10" type="ORF">HPB48_001074</name>
</gene>
<feature type="compositionally biased region" description="Basic and acidic residues" evidence="8">
    <location>
        <begin position="354"/>
        <end position="374"/>
    </location>
</feature>
<comment type="similarity">
    <text evidence="3">Belongs to the pseudouridine synthase RluA family.</text>
</comment>
<dbReference type="PANTHER" id="PTHR21600:SF83">
    <property type="entry name" value="PSEUDOURIDYLATE SYNTHASE RPUSD4, MITOCHONDRIAL"/>
    <property type="match status" value="1"/>
</dbReference>
<comment type="catalytic activity">
    <reaction evidence="2">
        <text>uridine in 5S rRNA = pseudouridine in 5S rRNA</text>
        <dbReference type="Rhea" id="RHEA:47036"/>
        <dbReference type="Rhea" id="RHEA-COMP:11730"/>
        <dbReference type="Rhea" id="RHEA-COMP:11731"/>
        <dbReference type="ChEBI" id="CHEBI:65314"/>
        <dbReference type="ChEBI" id="CHEBI:65315"/>
    </reaction>
</comment>
<evidence type="ECO:0000256" key="8">
    <source>
        <dbReference type="SAM" id="MobiDB-lite"/>
    </source>
</evidence>
<dbReference type="InterPro" id="IPR006224">
    <property type="entry name" value="PsdUridine_synth_RluA-like_CS"/>
</dbReference>
<evidence type="ECO:0000256" key="4">
    <source>
        <dbReference type="ARBA" id="ARBA00023235"/>
    </source>
</evidence>
<dbReference type="Pfam" id="PF00849">
    <property type="entry name" value="PseudoU_synth_2"/>
    <property type="match status" value="1"/>
</dbReference>
<keyword evidence="11" id="KW-1185">Reference proteome</keyword>
<sequence>MAARIVRSSFSRCARFQASFINCSNSRCFVTSQILLVRGTRPLVDREDLVDETSTDDDFYGITSDHGVVKVDDPVGDKHERLRRFSHLIRSRDAKVSDETVLTADFGTIRYDTDNKARYHGQYEDDRPLDDFVLGIYEKGGSKSKKRNKVSDIDDVGEEERPKPEWKVASGRKAAKKANDRGETWDQAEPVTTIHRAVNLASRAVEELPLRAKAGSRPSPAKNRRVSEVDGVSPRAVAPTDDSVSKEAAHKSNFSASRESGPNFVQFDTPDPYRPSVATQPLPNRNANEEETSRSDSIHSLRSSTPEKSEVVSSRFSKYPAAFADNFSREDPVRSLSGIEHEPKIHKSKGRVGKQKESSKMATDDARAESKEARYNNVPASEHVRQSEPADKVDSGFDTGSSRKSKRAEDRKRARVAVNDRPAADEVPHDETGESNPTAYEYLRKSTPHTLKLDSKGFLILKSEVRPDLTTMLKSEVISLLQQRVLYDANDVLVLDKPYGMICHGSAEGVGDARVLSHLLPDLSSALYPRTDTKLYTVHRLDRDVTGVIVLAKTQRMADLLQTLFEEHNVKKTYHAITFNVPDNPEATIDMPLAEGSVGSAKRMVICPKLEPEYERLVPKFRKTYEAVTHYRVLASHGRAAFIELTPETGVKHQLRVHLGFGLRCPILGDHKYSHLRYIGPQRLSGDLLARLTVQQTKARHIPMHLHASAILIPEIVDGQNLVVRARLPYHFAQNLRRLKLNRY</sequence>
<dbReference type="Gene3D" id="3.30.2350.10">
    <property type="entry name" value="Pseudouridine synthase"/>
    <property type="match status" value="1"/>
</dbReference>
<protein>
    <recommendedName>
        <fullName evidence="6">Pseudouridylate synthase RPUSD4, mitochondrial</fullName>
    </recommendedName>
    <alternativeName>
        <fullName evidence="7">RNA pseudouridylate synthase domain-containing protein 4</fullName>
    </alternativeName>
</protein>
<evidence type="ECO:0000256" key="2">
    <source>
        <dbReference type="ARBA" id="ARBA00001896"/>
    </source>
</evidence>
<dbReference type="CDD" id="cd02869">
    <property type="entry name" value="PseudoU_synth_RluA_like"/>
    <property type="match status" value="1"/>
</dbReference>
<evidence type="ECO:0000313" key="10">
    <source>
        <dbReference type="EMBL" id="KAH9380419.1"/>
    </source>
</evidence>
<dbReference type="SUPFAM" id="SSF55120">
    <property type="entry name" value="Pseudouridine synthase"/>
    <property type="match status" value="1"/>
</dbReference>
<dbReference type="OrthoDB" id="418349at2759"/>
<evidence type="ECO:0000256" key="6">
    <source>
        <dbReference type="ARBA" id="ARBA00039953"/>
    </source>
</evidence>
<feature type="compositionally biased region" description="Basic and acidic residues" evidence="8">
    <location>
        <begin position="422"/>
        <end position="432"/>
    </location>
</feature>
<evidence type="ECO:0000256" key="7">
    <source>
        <dbReference type="ARBA" id="ARBA00041563"/>
    </source>
</evidence>
<evidence type="ECO:0000313" key="11">
    <source>
        <dbReference type="Proteomes" id="UP000821853"/>
    </source>
</evidence>
<dbReference type="InterPro" id="IPR050188">
    <property type="entry name" value="RluA_PseudoU_synthase"/>
</dbReference>
<dbReference type="GO" id="GO:0003723">
    <property type="term" value="F:RNA binding"/>
    <property type="evidence" value="ECO:0007669"/>
    <property type="project" value="InterPro"/>
</dbReference>
<keyword evidence="4" id="KW-0413">Isomerase</keyword>
<comment type="catalytic activity">
    <reaction evidence="1">
        <text>a uridine in mRNA = a pseudouridine in mRNA</text>
        <dbReference type="Rhea" id="RHEA:56644"/>
        <dbReference type="Rhea" id="RHEA-COMP:14658"/>
        <dbReference type="Rhea" id="RHEA-COMP:14659"/>
        <dbReference type="ChEBI" id="CHEBI:65314"/>
        <dbReference type="ChEBI" id="CHEBI:65315"/>
    </reaction>
</comment>
<feature type="compositionally biased region" description="Basic and acidic residues" evidence="8">
    <location>
        <begin position="327"/>
        <end position="345"/>
    </location>
</feature>
<dbReference type="PROSITE" id="PS01129">
    <property type="entry name" value="PSI_RLU"/>
    <property type="match status" value="1"/>
</dbReference>
<dbReference type="Proteomes" id="UP000821853">
    <property type="component" value="Chromosome 8"/>
</dbReference>
<evidence type="ECO:0000256" key="3">
    <source>
        <dbReference type="ARBA" id="ARBA00010876"/>
    </source>
</evidence>
<reference evidence="10 11" key="1">
    <citation type="journal article" date="2020" name="Cell">
        <title>Large-Scale Comparative Analyses of Tick Genomes Elucidate Their Genetic Diversity and Vector Capacities.</title>
        <authorList>
            <consortium name="Tick Genome and Microbiome Consortium (TIGMIC)"/>
            <person name="Jia N."/>
            <person name="Wang J."/>
            <person name="Shi W."/>
            <person name="Du L."/>
            <person name="Sun Y."/>
            <person name="Zhan W."/>
            <person name="Jiang J.F."/>
            <person name="Wang Q."/>
            <person name="Zhang B."/>
            <person name="Ji P."/>
            <person name="Bell-Sakyi L."/>
            <person name="Cui X.M."/>
            <person name="Yuan T.T."/>
            <person name="Jiang B.G."/>
            <person name="Yang W.F."/>
            <person name="Lam T.T."/>
            <person name="Chang Q.C."/>
            <person name="Ding S.J."/>
            <person name="Wang X.J."/>
            <person name="Zhu J.G."/>
            <person name="Ruan X.D."/>
            <person name="Zhao L."/>
            <person name="Wei J.T."/>
            <person name="Ye R.Z."/>
            <person name="Que T.C."/>
            <person name="Du C.H."/>
            <person name="Zhou Y.H."/>
            <person name="Cheng J.X."/>
            <person name="Dai P.F."/>
            <person name="Guo W.B."/>
            <person name="Han X.H."/>
            <person name="Huang E.J."/>
            <person name="Li L.F."/>
            <person name="Wei W."/>
            <person name="Gao Y.C."/>
            <person name="Liu J.Z."/>
            <person name="Shao H.Z."/>
            <person name="Wang X."/>
            <person name="Wang C.C."/>
            <person name="Yang T.C."/>
            <person name="Huo Q.B."/>
            <person name="Li W."/>
            <person name="Chen H.Y."/>
            <person name="Chen S.E."/>
            <person name="Zhou L.G."/>
            <person name="Ni X.B."/>
            <person name="Tian J.H."/>
            <person name="Sheng Y."/>
            <person name="Liu T."/>
            <person name="Pan Y.S."/>
            <person name="Xia L.Y."/>
            <person name="Li J."/>
            <person name="Zhao F."/>
            <person name="Cao W.C."/>
        </authorList>
    </citation>
    <scope>NUCLEOTIDE SEQUENCE [LARGE SCALE GENOMIC DNA]</scope>
    <source>
        <strain evidence="10">HaeL-2018</strain>
    </source>
</reference>
<feature type="region of interest" description="Disordered" evidence="8">
    <location>
        <begin position="142"/>
        <end position="190"/>
    </location>
</feature>
<name>A0A9J6GYV5_HAELO</name>
<proteinExistence type="inferred from homology"/>
<accession>A0A9J6GYV5</accession>
<feature type="compositionally biased region" description="Polar residues" evidence="8">
    <location>
        <begin position="277"/>
        <end position="286"/>
    </location>
</feature>
<dbReference type="GO" id="GO:0001522">
    <property type="term" value="P:pseudouridine synthesis"/>
    <property type="evidence" value="ECO:0007669"/>
    <property type="project" value="InterPro"/>
</dbReference>
<dbReference type="GO" id="GO:0009982">
    <property type="term" value="F:pseudouridine synthase activity"/>
    <property type="evidence" value="ECO:0007669"/>
    <property type="project" value="InterPro"/>
</dbReference>
<dbReference type="EMBL" id="JABSTR010000010">
    <property type="protein sequence ID" value="KAH9380419.1"/>
    <property type="molecule type" value="Genomic_DNA"/>
</dbReference>
<dbReference type="VEuPathDB" id="VectorBase:HLOH_061873"/>
<feature type="compositionally biased region" description="Basic and acidic residues" evidence="8">
    <location>
        <begin position="287"/>
        <end position="310"/>
    </location>
</feature>
<dbReference type="InterPro" id="IPR006145">
    <property type="entry name" value="PsdUridine_synth_RsuA/RluA"/>
</dbReference>
<dbReference type="OMA" id="MICHGSA"/>
<comment type="caution">
    <text evidence="10">The sequence shown here is derived from an EMBL/GenBank/DDBJ whole genome shotgun (WGS) entry which is preliminary data.</text>
</comment>
<evidence type="ECO:0000256" key="1">
    <source>
        <dbReference type="ARBA" id="ARBA00001166"/>
    </source>
</evidence>
<feature type="domain" description="Pseudouridine synthase RsuA/RluA-like" evidence="9">
    <location>
        <begin position="491"/>
        <end position="659"/>
    </location>
</feature>
<dbReference type="InterPro" id="IPR020103">
    <property type="entry name" value="PsdUridine_synth_cat_dom_sf"/>
</dbReference>
<feature type="compositionally biased region" description="Basic and acidic residues" evidence="8">
    <location>
        <begin position="382"/>
        <end position="395"/>
    </location>
</feature>
<feature type="region of interest" description="Disordered" evidence="8">
    <location>
        <begin position="202"/>
        <end position="437"/>
    </location>
</feature>
<comment type="catalytic activity">
    <reaction evidence="5">
        <text>a uridine in tRNA = a pseudouridine in tRNA</text>
        <dbReference type="Rhea" id="RHEA:54572"/>
        <dbReference type="Rhea" id="RHEA-COMP:13339"/>
        <dbReference type="Rhea" id="RHEA-COMP:13934"/>
        <dbReference type="ChEBI" id="CHEBI:65314"/>
        <dbReference type="ChEBI" id="CHEBI:65315"/>
    </reaction>
</comment>
<evidence type="ECO:0000259" key="9">
    <source>
        <dbReference type="Pfam" id="PF00849"/>
    </source>
</evidence>
<evidence type="ECO:0000256" key="5">
    <source>
        <dbReference type="ARBA" id="ARBA00036943"/>
    </source>
</evidence>
<organism evidence="10 11">
    <name type="scientific">Haemaphysalis longicornis</name>
    <name type="common">Bush tick</name>
    <dbReference type="NCBI Taxonomy" id="44386"/>
    <lineage>
        <taxon>Eukaryota</taxon>
        <taxon>Metazoa</taxon>
        <taxon>Ecdysozoa</taxon>
        <taxon>Arthropoda</taxon>
        <taxon>Chelicerata</taxon>
        <taxon>Arachnida</taxon>
        <taxon>Acari</taxon>
        <taxon>Parasitiformes</taxon>
        <taxon>Ixodida</taxon>
        <taxon>Ixodoidea</taxon>
        <taxon>Ixodidae</taxon>
        <taxon>Haemaphysalinae</taxon>
        <taxon>Haemaphysalis</taxon>
    </lineage>
</organism>
<dbReference type="AlphaFoldDB" id="A0A9J6GYV5"/>